<reference evidence="9 10" key="1">
    <citation type="submission" date="2018-06" db="EMBL/GenBank/DDBJ databases">
        <authorList>
            <consortium name="Pathogen Informatics"/>
            <person name="Doyle S."/>
        </authorList>
    </citation>
    <scope>NUCLEOTIDE SEQUENCE [LARGE SCALE GENOMIC DNA]</scope>
    <source>
        <strain evidence="9 10">NCTC13335</strain>
    </source>
</reference>
<dbReference type="GO" id="GO:0009341">
    <property type="term" value="C:beta-galactosidase complex"/>
    <property type="evidence" value="ECO:0007669"/>
    <property type="project" value="InterPro"/>
</dbReference>
<name>A0A377J0S6_9PAST</name>
<dbReference type="OrthoDB" id="9758603at2"/>
<dbReference type="InterPro" id="IPR011013">
    <property type="entry name" value="Gal_mutarotase_sf_dom"/>
</dbReference>
<dbReference type="InterPro" id="IPR017853">
    <property type="entry name" value="GH"/>
</dbReference>
<dbReference type="GO" id="GO:0005990">
    <property type="term" value="P:lactose catabolic process"/>
    <property type="evidence" value="ECO:0007669"/>
    <property type="project" value="TreeGrafter"/>
</dbReference>
<dbReference type="InterPro" id="IPR014718">
    <property type="entry name" value="GH-type_carb-bd"/>
</dbReference>
<dbReference type="SUPFAM" id="SSF49303">
    <property type="entry name" value="beta-Galactosidase/glucuronidase domain"/>
    <property type="match status" value="2"/>
</dbReference>
<evidence type="ECO:0000256" key="3">
    <source>
        <dbReference type="ARBA" id="ARBA00012756"/>
    </source>
</evidence>
<dbReference type="EC" id="3.2.1.23" evidence="3 7"/>
<dbReference type="EMBL" id="UGHS01000004">
    <property type="protein sequence ID" value="STO94114.1"/>
    <property type="molecule type" value="Genomic_DNA"/>
</dbReference>
<dbReference type="RefSeq" id="WP_115003623.1">
    <property type="nucleotide sequence ID" value="NZ_UGHS01000004.1"/>
</dbReference>
<evidence type="ECO:0000256" key="2">
    <source>
        <dbReference type="ARBA" id="ARBA00007401"/>
    </source>
</evidence>
<sequence length="1013" mass="116075">MTLPRYFEDPQTLHINTRPHHSYLIPYADVSTACAGEREKSTFFTLLNGDWQFNYYPSYLDLPENACTDPTLAFPNRLVVPSNWQNHGFGQHQYTNIAYPFPYDPPFVPWQNPCGLYQRIFHLKPQPDKRYLLHFEGVDSCLFVYLNGQFVGYSQISHATSAFDITEYLRSGDNQLRVAVLQWCDGSYLEDQDKFRMSGIFRDVYLLTRECNYLEDLFIRSRLDAELQHATIDIEPTFREADRDIRYRLYAPDGQLITEKIATGKLTLEISDALQLWNAENPQLYRLELQYAAETLVQYIGLRQIRVEQGVLLLNNRPLKFKGVNRHDSDPRTGYSIGPTQALNDLRLMKQHNINAIRTAHYPNAPWFSELCDKLGFYLIAEADLEAHGTAFRYVPQPENSILLNVPKENADARIQQQVIDNFCELARDPCFKAAILDRQQANLERDKNRPSILIWSLGNESGFGENFEAAATWLKMRDPDRLTHYESSIYQHSTHQNDLSQLDLHSEMYAATEDLDAYFADGKIKKPYLLCEYAHAMGNSGGDLEDYQQTFARHPGSAGGFVWEWCDHSPYLANGHPGYGGDFGDYPNDGNFCLDGLVSAERQPHSSLAELKQVFRPLRAELRDSTVWLHNLLDFSDAAVLFSVEYAWLHNGVEVERGILELPSLPAGEACSLGLTMPSNNDAHILLNLTYRLRKATALLAKGHCVGFDQLASSHNGVLAAPQAMLQDTGKAIQVNEDARELRLRGRHFEYCLDKTKGIFKSLQQQGRELLRAPLEFNLYRAPLDNDSQIKQHWQQAGYHQAYSRAYQVTWQAVEELIEINLNAAMLSVSKGRILSLDIQYRIDRQGGIAIHLHAHKASQLPYLPRFGLRFWLRENSSEWEYFGYGPGESYIDKHQATRLGYYRTNPQQNFVNYLRPQENGSHWGVHFIQTDWLQIQAQQPFSFNLAPYSQEVLAAATHNYALPPSEGSVLCIDYAMSGIGSASCGPKLKEQYRFNDEEFHWMLNLRFTRAA</sequence>
<evidence type="ECO:0000313" key="9">
    <source>
        <dbReference type="EMBL" id="STO94114.1"/>
    </source>
</evidence>
<dbReference type="AlphaFoldDB" id="A0A377J0S6"/>
<dbReference type="SUPFAM" id="SSF49785">
    <property type="entry name" value="Galactose-binding domain-like"/>
    <property type="match status" value="1"/>
</dbReference>
<dbReference type="InterPro" id="IPR036156">
    <property type="entry name" value="Beta-gal/glucu_dom_sf"/>
</dbReference>
<keyword evidence="5 7" id="KW-0326">Glycosidase</keyword>
<dbReference type="GO" id="GO:0004565">
    <property type="term" value="F:beta-galactosidase activity"/>
    <property type="evidence" value="ECO:0007669"/>
    <property type="project" value="UniProtKB-EC"/>
</dbReference>
<dbReference type="Pfam" id="PF00703">
    <property type="entry name" value="Glyco_hydro_2"/>
    <property type="match status" value="1"/>
</dbReference>
<gene>
    <name evidence="9" type="primary">ebgA</name>
    <name evidence="9" type="ORF">NCTC13335_02031</name>
</gene>
<dbReference type="InterPro" id="IPR004199">
    <property type="entry name" value="B-gal_small/dom_5"/>
</dbReference>
<dbReference type="InterPro" id="IPR006102">
    <property type="entry name" value="Ig-like_GH2"/>
</dbReference>
<dbReference type="InterPro" id="IPR023232">
    <property type="entry name" value="Glyco_hydro_2_AS"/>
</dbReference>
<accession>A0A377J0S6</accession>
<evidence type="ECO:0000259" key="8">
    <source>
        <dbReference type="SMART" id="SM01038"/>
    </source>
</evidence>
<protein>
    <recommendedName>
        <fullName evidence="3 7">Beta-galactosidase</fullName>
        <ecNumber evidence="3 7">3.2.1.23</ecNumber>
    </recommendedName>
    <alternativeName>
        <fullName evidence="6 7">Lactase</fullName>
    </alternativeName>
</protein>
<comment type="similarity">
    <text evidence="2 7">Belongs to the glycosyl hydrolase 2 family.</text>
</comment>
<organism evidence="9 10">
    <name type="scientific">Haemophilus pittmaniae</name>
    <dbReference type="NCBI Taxonomy" id="249188"/>
    <lineage>
        <taxon>Bacteria</taxon>
        <taxon>Pseudomonadati</taxon>
        <taxon>Pseudomonadota</taxon>
        <taxon>Gammaproteobacteria</taxon>
        <taxon>Pasteurellales</taxon>
        <taxon>Pasteurellaceae</taxon>
        <taxon>Haemophilus</taxon>
    </lineage>
</organism>
<proteinExistence type="inferred from homology"/>
<dbReference type="Gene3D" id="2.60.40.10">
    <property type="entry name" value="Immunoglobulins"/>
    <property type="match status" value="2"/>
</dbReference>
<dbReference type="PROSITE" id="PS00608">
    <property type="entry name" value="GLYCOSYL_HYDROL_F2_2"/>
    <property type="match status" value="1"/>
</dbReference>
<dbReference type="Pfam" id="PF02837">
    <property type="entry name" value="Glyco_hydro_2_N"/>
    <property type="match status" value="1"/>
</dbReference>
<dbReference type="SMART" id="SM01038">
    <property type="entry name" value="Bgal_small_N"/>
    <property type="match status" value="1"/>
</dbReference>
<evidence type="ECO:0000256" key="7">
    <source>
        <dbReference type="RuleBase" id="RU361154"/>
    </source>
</evidence>
<evidence type="ECO:0000313" key="10">
    <source>
        <dbReference type="Proteomes" id="UP000255264"/>
    </source>
</evidence>
<evidence type="ECO:0000256" key="6">
    <source>
        <dbReference type="ARBA" id="ARBA00032230"/>
    </source>
</evidence>
<dbReference type="InterPro" id="IPR050347">
    <property type="entry name" value="Bact_Beta-galactosidase"/>
</dbReference>
<dbReference type="InterPro" id="IPR023230">
    <property type="entry name" value="Glyco_hydro_2_CS"/>
</dbReference>
<evidence type="ECO:0000256" key="5">
    <source>
        <dbReference type="ARBA" id="ARBA00023295"/>
    </source>
</evidence>
<dbReference type="InterPro" id="IPR006103">
    <property type="entry name" value="Glyco_hydro_2_cat"/>
</dbReference>
<dbReference type="PRINTS" id="PR00132">
    <property type="entry name" value="GLHYDRLASE2"/>
</dbReference>
<comment type="catalytic activity">
    <reaction evidence="1 7">
        <text>Hydrolysis of terminal non-reducing beta-D-galactose residues in beta-D-galactosides.</text>
        <dbReference type="EC" id="3.2.1.23"/>
    </reaction>
</comment>
<dbReference type="Gene3D" id="2.60.120.260">
    <property type="entry name" value="Galactose-binding domain-like"/>
    <property type="match status" value="1"/>
</dbReference>
<dbReference type="SUPFAM" id="SSF74650">
    <property type="entry name" value="Galactose mutarotase-like"/>
    <property type="match status" value="1"/>
</dbReference>
<dbReference type="InterPro" id="IPR008979">
    <property type="entry name" value="Galactose-bd-like_sf"/>
</dbReference>
<dbReference type="InterPro" id="IPR013783">
    <property type="entry name" value="Ig-like_fold"/>
</dbReference>
<dbReference type="PANTHER" id="PTHR46323">
    <property type="entry name" value="BETA-GALACTOSIDASE"/>
    <property type="match status" value="1"/>
</dbReference>
<keyword evidence="10" id="KW-1185">Reference proteome</keyword>
<dbReference type="SUPFAM" id="SSF51445">
    <property type="entry name" value="(Trans)glycosidases"/>
    <property type="match status" value="1"/>
</dbReference>
<evidence type="ECO:0000256" key="4">
    <source>
        <dbReference type="ARBA" id="ARBA00022801"/>
    </source>
</evidence>
<feature type="domain" description="Beta galactosidase small chain/" evidence="8">
    <location>
        <begin position="744"/>
        <end position="1008"/>
    </location>
</feature>
<dbReference type="GO" id="GO:0030246">
    <property type="term" value="F:carbohydrate binding"/>
    <property type="evidence" value="ECO:0007669"/>
    <property type="project" value="InterPro"/>
</dbReference>
<dbReference type="Gene3D" id="2.70.98.10">
    <property type="match status" value="1"/>
</dbReference>
<keyword evidence="4 7" id="KW-0378">Hydrolase</keyword>
<dbReference type="Pfam" id="PF02929">
    <property type="entry name" value="Bgal_small_N"/>
    <property type="match status" value="1"/>
</dbReference>
<dbReference type="Pfam" id="PF16353">
    <property type="entry name" value="LacZ_4"/>
    <property type="match status" value="1"/>
</dbReference>
<dbReference type="InterPro" id="IPR006101">
    <property type="entry name" value="Glyco_hydro_2"/>
</dbReference>
<dbReference type="PANTHER" id="PTHR46323:SF2">
    <property type="entry name" value="BETA-GALACTOSIDASE"/>
    <property type="match status" value="1"/>
</dbReference>
<dbReference type="Proteomes" id="UP000255264">
    <property type="component" value="Unassembled WGS sequence"/>
</dbReference>
<dbReference type="InterPro" id="IPR006104">
    <property type="entry name" value="Glyco_hydro_2_N"/>
</dbReference>
<dbReference type="PROSITE" id="PS00719">
    <property type="entry name" value="GLYCOSYL_HYDROL_F2_1"/>
    <property type="match status" value="1"/>
</dbReference>
<dbReference type="Pfam" id="PF02836">
    <property type="entry name" value="Glyco_hydro_2_C"/>
    <property type="match status" value="1"/>
</dbReference>
<dbReference type="InterPro" id="IPR032312">
    <property type="entry name" value="LacZ_4"/>
</dbReference>
<dbReference type="Gene3D" id="3.20.20.80">
    <property type="entry name" value="Glycosidases"/>
    <property type="match status" value="1"/>
</dbReference>
<evidence type="ECO:0000256" key="1">
    <source>
        <dbReference type="ARBA" id="ARBA00001412"/>
    </source>
</evidence>